<evidence type="ECO:0000313" key="2">
    <source>
        <dbReference type="EMBL" id="TBU28578.1"/>
    </source>
</evidence>
<feature type="compositionally biased region" description="Polar residues" evidence="1">
    <location>
        <begin position="1"/>
        <end position="24"/>
    </location>
</feature>
<sequence>MALSFTTISGNGRHSLTGTTSGFNSDIDEEEIDQLDSGLDDEEDEMEPEVEEESISTSKGRRKLGVRVPGTTLIPQDRLDNMLQAEGAGPHMSKEAIYMLSIATEEFVKRLAEAGYEQTVSDSRQHVQYKDMSVLPQRYSKYKFLEDTIPRPISIAEAMERRAAKERELLEDDPAISATAPPSPSVGSAHLPKESASTINPYTKGKARQSLPAHANGKQANGAAGASVSAAATPTGSVSANAAIARSSRARDRRGRWSNGPSTNGSHEGTPESTGPTVTRTSTRASSARTRNRSTRAREAAETATPDSVSRANGAANGMSASTAGAHGVEFAGGSGPQDSFAPSPGQTIGPASGYLDGGSRLSANGHNPMTDNPGRTIYSQQRPPSSQR</sequence>
<evidence type="ECO:0000256" key="1">
    <source>
        <dbReference type="SAM" id="MobiDB-lite"/>
    </source>
</evidence>
<dbReference type="Gene3D" id="1.10.20.10">
    <property type="entry name" value="Histone, subunit A"/>
    <property type="match status" value="1"/>
</dbReference>
<dbReference type="InterPro" id="IPR009072">
    <property type="entry name" value="Histone-fold"/>
</dbReference>
<feature type="compositionally biased region" description="Polar residues" evidence="1">
    <location>
        <begin position="259"/>
        <end position="278"/>
    </location>
</feature>
<reference evidence="2" key="1">
    <citation type="submission" date="2019-01" db="EMBL/GenBank/DDBJ databases">
        <title>Draft genome sequences of three monokaryotic isolates of the white-rot basidiomycete fungus Dichomitus squalens.</title>
        <authorList>
            <consortium name="DOE Joint Genome Institute"/>
            <person name="Lopez S.C."/>
            <person name="Andreopoulos B."/>
            <person name="Pangilinan J."/>
            <person name="Lipzen A."/>
            <person name="Riley R."/>
            <person name="Ahrendt S."/>
            <person name="Ng V."/>
            <person name="Barry K."/>
            <person name="Daum C."/>
            <person name="Grigoriev I.V."/>
            <person name="Hilden K.S."/>
            <person name="Makela M.R."/>
            <person name="de Vries R.P."/>
        </authorList>
    </citation>
    <scope>NUCLEOTIDE SEQUENCE [LARGE SCALE GENOMIC DNA]</scope>
    <source>
        <strain evidence="2">OM18370.1</strain>
    </source>
</reference>
<organism evidence="2">
    <name type="scientific">Dichomitus squalens</name>
    <dbReference type="NCBI Taxonomy" id="114155"/>
    <lineage>
        <taxon>Eukaryota</taxon>
        <taxon>Fungi</taxon>
        <taxon>Dikarya</taxon>
        <taxon>Basidiomycota</taxon>
        <taxon>Agaricomycotina</taxon>
        <taxon>Agaricomycetes</taxon>
        <taxon>Polyporales</taxon>
        <taxon>Polyporaceae</taxon>
        <taxon>Dichomitus</taxon>
    </lineage>
</organism>
<dbReference type="GO" id="GO:0046982">
    <property type="term" value="F:protein heterodimerization activity"/>
    <property type="evidence" value="ECO:0007669"/>
    <property type="project" value="InterPro"/>
</dbReference>
<feature type="region of interest" description="Disordered" evidence="1">
    <location>
        <begin position="1"/>
        <end position="62"/>
    </location>
</feature>
<accession>A0A4Q9MNR0</accession>
<proteinExistence type="predicted"/>
<dbReference type="SUPFAM" id="SSF47113">
    <property type="entry name" value="Histone-fold"/>
    <property type="match status" value="1"/>
</dbReference>
<dbReference type="AlphaFoldDB" id="A0A4Q9MNR0"/>
<gene>
    <name evidence="2" type="ORF">BD311DRAFT_758013</name>
</gene>
<feature type="compositionally biased region" description="Acidic residues" evidence="1">
    <location>
        <begin position="26"/>
        <end position="54"/>
    </location>
</feature>
<feature type="compositionally biased region" description="Low complexity" evidence="1">
    <location>
        <begin position="279"/>
        <end position="289"/>
    </location>
</feature>
<feature type="compositionally biased region" description="Polar residues" evidence="1">
    <location>
        <begin position="362"/>
        <end position="371"/>
    </location>
</feature>
<dbReference type="OrthoDB" id="636685at2759"/>
<feature type="compositionally biased region" description="Polar residues" evidence="1">
    <location>
        <begin position="378"/>
        <end position="389"/>
    </location>
</feature>
<feature type="compositionally biased region" description="Low complexity" evidence="1">
    <location>
        <begin position="213"/>
        <end position="247"/>
    </location>
</feature>
<protein>
    <submittedName>
        <fullName evidence="2">Uncharacterized protein</fullName>
    </submittedName>
</protein>
<dbReference type="InterPro" id="IPR003958">
    <property type="entry name" value="CBFA_NFYB_domain"/>
</dbReference>
<dbReference type="Pfam" id="PF00808">
    <property type="entry name" value="CBFD_NFYB_HMF"/>
    <property type="match status" value="1"/>
</dbReference>
<name>A0A4Q9MNR0_9APHY</name>
<dbReference type="Proteomes" id="UP000292957">
    <property type="component" value="Unassembled WGS sequence"/>
</dbReference>
<feature type="region of interest" description="Disordered" evidence="1">
    <location>
        <begin position="169"/>
        <end position="389"/>
    </location>
</feature>
<dbReference type="EMBL" id="ML143420">
    <property type="protein sequence ID" value="TBU28578.1"/>
    <property type="molecule type" value="Genomic_DNA"/>
</dbReference>